<gene>
    <name evidence="6" type="ORF">JOC83_002662</name>
</gene>
<dbReference type="Gene3D" id="3.40.50.300">
    <property type="entry name" value="P-loop containing nucleotide triphosphate hydrolases"/>
    <property type="match status" value="1"/>
</dbReference>
<keyword evidence="4 6" id="KW-0067">ATP-binding</keyword>
<dbReference type="GO" id="GO:0005524">
    <property type="term" value="F:ATP binding"/>
    <property type="evidence" value="ECO:0007669"/>
    <property type="project" value="UniProtKB-KW"/>
</dbReference>
<dbReference type="InterPro" id="IPR027417">
    <property type="entry name" value="P-loop_NTPase"/>
</dbReference>
<comment type="caution">
    <text evidence="6">The sequence shown here is derived from an EMBL/GenBank/DDBJ whole genome shotgun (WGS) entry which is preliminary data.</text>
</comment>
<dbReference type="SUPFAM" id="SSF52540">
    <property type="entry name" value="P-loop containing nucleoside triphosphate hydrolases"/>
    <property type="match status" value="1"/>
</dbReference>
<evidence type="ECO:0000256" key="4">
    <source>
        <dbReference type="ARBA" id="ARBA00022840"/>
    </source>
</evidence>
<evidence type="ECO:0000313" key="7">
    <source>
        <dbReference type="Proteomes" id="UP000809829"/>
    </source>
</evidence>
<sequence>MIEITNLTKTFHNGKGIFNVDLSVKTGEVFGFLGPNGAGKSSTIRHLMGFMKGDSGKAFIHKLDTWKQASVIQKRVGYLPGEISFLDNMTGLDFLKLMGGMRGLKDTTYRDQLIDRFQFDVHTPIRKMSKGMKQKVGIVAAFMHQPDVIILDEPTSGLDPLMQQTFIELVLEEKKRGVTIFMSSHIFSEIEKACDRVAIIKDGRIVATETVSELRAKQTRKFLVTFSSESDLQTILSSPLQVEDYEKTKARIVVKGNYDEFLNTLSSVRVTHLDVEHQSLEDVFMNYYDRGGTK</sequence>
<dbReference type="PROSITE" id="PS00211">
    <property type="entry name" value="ABC_TRANSPORTER_1"/>
    <property type="match status" value="1"/>
</dbReference>
<feature type="domain" description="ABC transporter" evidence="5">
    <location>
        <begin position="2"/>
        <end position="227"/>
    </location>
</feature>
<dbReference type="PROSITE" id="PS50893">
    <property type="entry name" value="ABC_TRANSPORTER_2"/>
    <property type="match status" value="1"/>
</dbReference>
<protein>
    <submittedName>
        <fullName evidence="6">ABC-2 type transport system ATP-binding protein</fullName>
    </submittedName>
</protein>
<accession>A0ABS2QWH4</accession>
<organism evidence="6 7">
    <name type="scientific">Priestia iocasae</name>
    <dbReference type="NCBI Taxonomy" id="2291674"/>
    <lineage>
        <taxon>Bacteria</taxon>
        <taxon>Bacillati</taxon>
        <taxon>Bacillota</taxon>
        <taxon>Bacilli</taxon>
        <taxon>Bacillales</taxon>
        <taxon>Bacillaceae</taxon>
        <taxon>Priestia</taxon>
    </lineage>
</organism>
<evidence type="ECO:0000256" key="2">
    <source>
        <dbReference type="ARBA" id="ARBA00022448"/>
    </source>
</evidence>
<dbReference type="Pfam" id="PF00005">
    <property type="entry name" value="ABC_tran"/>
    <property type="match status" value="1"/>
</dbReference>
<keyword evidence="7" id="KW-1185">Reference proteome</keyword>
<evidence type="ECO:0000256" key="3">
    <source>
        <dbReference type="ARBA" id="ARBA00022741"/>
    </source>
</evidence>
<name>A0ABS2QWH4_9BACI</name>
<dbReference type="PANTHER" id="PTHR42711">
    <property type="entry name" value="ABC TRANSPORTER ATP-BINDING PROTEIN"/>
    <property type="match status" value="1"/>
</dbReference>
<keyword evidence="2" id="KW-0813">Transport</keyword>
<dbReference type="InterPro" id="IPR003439">
    <property type="entry name" value="ABC_transporter-like_ATP-bd"/>
</dbReference>
<dbReference type="InterPro" id="IPR017871">
    <property type="entry name" value="ABC_transporter-like_CS"/>
</dbReference>
<proteinExistence type="inferred from homology"/>
<evidence type="ECO:0000313" key="6">
    <source>
        <dbReference type="EMBL" id="MBM7703813.1"/>
    </source>
</evidence>
<dbReference type="CDD" id="cd03230">
    <property type="entry name" value="ABC_DR_subfamily_A"/>
    <property type="match status" value="1"/>
</dbReference>
<dbReference type="Proteomes" id="UP000809829">
    <property type="component" value="Unassembled WGS sequence"/>
</dbReference>
<dbReference type="EMBL" id="JAFBFC010000004">
    <property type="protein sequence ID" value="MBM7703813.1"/>
    <property type="molecule type" value="Genomic_DNA"/>
</dbReference>
<reference evidence="6 7" key="1">
    <citation type="submission" date="2021-01" db="EMBL/GenBank/DDBJ databases">
        <title>Genomic Encyclopedia of Type Strains, Phase IV (KMG-IV): sequencing the most valuable type-strain genomes for metagenomic binning, comparative biology and taxonomic classification.</title>
        <authorList>
            <person name="Goeker M."/>
        </authorList>
    </citation>
    <scope>NUCLEOTIDE SEQUENCE [LARGE SCALE GENOMIC DNA]</scope>
    <source>
        <strain evidence="6 7">DSM 104297</strain>
    </source>
</reference>
<dbReference type="SMART" id="SM00382">
    <property type="entry name" value="AAA"/>
    <property type="match status" value="1"/>
</dbReference>
<evidence type="ECO:0000256" key="1">
    <source>
        <dbReference type="ARBA" id="ARBA00005417"/>
    </source>
</evidence>
<dbReference type="PANTHER" id="PTHR42711:SF5">
    <property type="entry name" value="ABC TRANSPORTER ATP-BINDING PROTEIN NATA"/>
    <property type="match status" value="1"/>
</dbReference>
<keyword evidence="3" id="KW-0547">Nucleotide-binding</keyword>
<dbReference type="InterPro" id="IPR050763">
    <property type="entry name" value="ABC_transporter_ATP-binding"/>
</dbReference>
<dbReference type="InterPro" id="IPR003593">
    <property type="entry name" value="AAA+_ATPase"/>
</dbReference>
<comment type="similarity">
    <text evidence="1">Belongs to the ABC transporter superfamily.</text>
</comment>
<evidence type="ECO:0000259" key="5">
    <source>
        <dbReference type="PROSITE" id="PS50893"/>
    </source>
</evidence>
<dbReference type="RefSeq" id="WP_205187772.1">
    <property type="nucleotide sequence ID" value="NZ_JAFBFC010000004.1"/>
</dbReference>